<dbReference type="InterPro" id="IPR003439">
    <property type="entry name" value="ABC_transporter-like_ATP-bd"/>
</dbReference>
<evidence type="ECO:0000256" key="1">
    <source>
        <dbReference type="ARBA" id="ARBA00005417"/>
    </source>
</evidence>
<dbReference type="PANTHER" id="PTHR43776">
    <property type="entry name" value="TRANSPORT ATP-BINDING PROTEIN"/>
    <property type="match status" value="1"/>
</dbReference>
<name>A0A8H9IXC3_9PSEU</name>
<reference evidence="6" key="1">
    <citation type="journal article" date="2014" name="Int. J. Syst. Evol. Microbiol.">
        <title>Complete genome sequence of Corynebacterium casei LMG S-19264T (=DSM 44701T), isolated from a smear-ripened cheese.</title>
        <authorList>
            <consortium name="US DOE Joint Genome Institute (JGI-PGF)"/>
            <person name="Walter F."/>
            <person name="Albersmeier A."/>
            <person name="Kalinowski J."/>
            <person name="Ruckert C."/>
        </authorList>
    </citation>
    <scope>NUCLEOTIDE SEQUENCE</scope>
    <source>
        <strain evidence="6">CGMCC 4.7679</strain>
    </source>
</reference>
<dbReference type="InterPro" id="IPR050319">
    <property type="entry name" value="ABC_transp_ATP-bind"/>
</dbReference>
<dbReference type="InterPro" id="IPR027417">
    <property type="entry name" value="P-loop_NTPase"/>
</dbReference>
<keyword evidence="7" id="KW-1185">Reference proteome</keyword>
<reference evidence="6" key="2">
    <citation type="submission" date="2020-09" db="EMBL/GenBank/DDBJ databases">
        <authorList>
            <person name="Sun Q."/>
            <person name="Zhou Y."/>
        </authorList>
    </citation>
    <scope>NUCLEOTIDE SEQUENCE</scope>
    <source>
        <strain evidence="6">CGMCC 4.7679</strain>
    </source>
</reference>
<keyword evidence="4" id="KW-0067">ATP-binding</keyword>
<comment type="caution">
    <text evidence="6">The sequence shown here is derived from an EMBL/GenBank/DDBJ whole genome shotgun (WGS) entry which is preliminary data.</text>
</comment>
<keyword evidence="2" id="KW-0813">Transport</keyword>
<organism evidence="6 7">
    <name type="scientific">Amycolatopsis bartoniae</name>
    <dbReference type="NCBI Taxonomy" id="941986"/>
    <lineage>
        <taxon>Bacteria</taxon>
        <taxon>Bacillati</taxon>
        <taxon>Actinomycetota</taxon>
        <taxon>Actinomycetes</taxon>
        <taxon>Pseudonocardiales</taxon>
        <taxon>Pseudonocardiaceae</taxon>
        <taxon>Amycolatopsis</taxon>
    </lineage>
</organism>
<protein>
    <recommendedName>
        <fullName evidence="5">ABC transporter domain-containing protein</fullName>
    </recommendedName>
</protein>
<feature type="domain" description="ABC transporter" evidence="5">
    <location>
        <begin position="2"/>
        <end position="49"/>
    </location>
</feature>
<keyword evidence="3" id="KW-0547">Nucleotide-binding</keyword>
<dbReference type="Proteomes" id="UP000658656">
    <property type="component" value="Unassembled WGS sequence"/>
</dbReference>
<evidence type="ECO:0000256" key="3">
    <source>
        <dbReference type="ARBA" id="ARBA00022741"/>
    </source>
</evidence>
<dbReference type="SUPFAM" id="SSF52540">
    <property type="entry name" value="P-loop containing nucleoside triphosphate hydrolases"/>
    <property type="match status" value="1"/>
</dbReference>
<dbReference type="EMBL" id="BNAV01000009">
    <property type="protein sequence ID" value="GHF73340.1"/>
    <property type="molecule type" value="Genomic_DNA"/>
</dbReference>
<evidence type="ECO:0000313" key="7">
    <source>
        <dbReference type="Proteomes" id="UP000658656"/>
    </source>
</evidence>
<dbReference type="InterPro" id="IPR017871">
    <property type="entry name" value="ABC_transporter-like_CS"/>
</dbReference>
<comment type="similarity">
    <text evidence="1">Belongs to the ABC transporter superfamily.</text>
</comment>
<dbReference type="AlphaFoldDB" id="A0A8H9IXC3"/>
<evidence type="ECO:0000256" key="4">
    <source>
        <dbReference type="ARBA" id="ARBA00022840"/>
    </source>
</evidence>
<dbReference type="PANTHER" id="PTHR43776:SF7">
    <property type="entry name" value="D,D-DIPEPTIDE TRANSPORT ATP-BINDING PROTEIN DDPF-RELATED"/>
    <property type="match status" value="1"/>
</dbReference>
<evidence type="ECO:0000256" key="2">
    <source>
        <dbReference type="ARBA" id="ARBA00022448"/>
    </source>
</evidence>
<proteinExistence type="inferred from homology"/>
<dbReference type="Pfam" id="PF00005">
    <property type="entry name" value="ABC_tran"/>
    <property type="match status" value="1"/>
</dbReference>
<dbReference type="GO" id="GO:0016887">
    <property type="term" value="F:ATP hydrolysis activity"/>
    <property type="evidence" value="ECO:0007669"/>
    <property type="project" value="InterPro"/>
</dbReference>
<dbReference type="GO" id="GO:0005524">
    <property type="term" value="F:ATP binding"/>
    <property type="evidence" value="ECO:0007669"/>
    <property type="project" value="UniProtKB-KW"/>
</dbReference>
<evidence type="ECO:0000313" key="6">
    <source>
        <dbReference type="EMBL" id="GHF73340.1"/>
    </source>
</evidence>
<dbReference type="PROSITE" id="PS00211">
    <property type="entry name" value="ABC_TRANSPORTER_1"/>
    <property type="match status" value="1"/>
</dbReference>
<gene>
    <name evidence="6" type="ORF">GCM10017566_54120</name>
</gene>
<evidence type="ECO:0000259" key="5">
    <source>
        <dbReference type="Pfam" id="PF00005"/>
    </source>
</evidence>
<sequence length="149" mass="16104">MRQLRDVGLNDEILSRYPHQLSGGQLQRVAIARALLVNPNVLYADEPTSALDVSVQAQVLNLLMDIRAELGLTLVMVSHDLAVVSRMCEYLLIMCKGEIVESGFTEDIVADPGSPYTKTLIEAANAVSLDSALANGKKQIPNEIVAQSA</sequence>
<accession>A0A8H9IXC3</accession>
<dbReference type="Gene3D" id="3.40.50.300">
    <property type="entry name" value="P-loop containing nucleotide triphosphate hydrolases"/>
    <property type="match status" value="1"/>
</dbReference>